<dbReference type="GO" id="GO:0009254">
    <property type="term" value="P:peptidoglycan turnover"/>
    <property type="evidence" value="ECO:0007669"/>
    <property type="project" value="TreeGrafter"/>
</dbReference>
<evidence type="ECO:0000256" key="5">
    <source>
        <dbReference type="SAM" id="MobiDB-lite"/>
    </source>
</evidence>
<keyword evidence="6" id="KW-1133">Transmembrane helix</keyword>
<reference evidence="9" key="1">
    <citation type="submission" date="2015-05" db="EMBL/GenBank/DDBJ databases">
        <authorList>
            <consortium name="Pathogen Informatics"/>
        </authorList>
    </citation>
    <scope>NUCLEOTIDE SEQUENCE [LARGE SCALE GENOMIC DNA]</scope>
    <source>
        <strain evidence="9">L1-83</strain>
    </source>
</reference>
<dbReference type="EC" id="3.5.1.28" evidence="2"/>
<dbReference type="InterPro" id="IPR036505">
    <property type="entry name" value="Amidase/PGRP_sf"/>
</dbReference>
<dbReference type="SMART" id="SM00644">
    <property type="entry name" value="Ami_2"/>
    <property type="match status" value="1"/>
</dbReference>
<sequence>MQRSDEEIYEEQERRRIQSRRERRRKRRKQQIIFRAVTFIVFFLALLLIVMLVHKVADKSAAEEAVVSEPVKYVEESPDFAVELLTVNEYSRPGTELAQVNGIVVHYTANPGTTAEQNRSYFESLAETGETHASSHFIIGISGEIIQCIPCNEISYASNDRNSDTISVECCIPDESGKFTDETYQSLVELVAWLMGRYDLTADDVIRHYDVTGKDCPKYFVENSNAWSDFKTDLLTYIDTYGIEKTQEIN</sequence>
<dbReference type="Gene3D" id="3.40.80.10">
    <property type="entry name" value="Peptidoglycan recognition protein-like"/>
    <property type="match status" value="1"/>
</dbReference>
<keyword evidence="6" id="KW-0472">Membrane</keyword>
<feature type="transmembrane region" description="Helical" evidence="6">
    <location>
        <begin position="32"/>
        <end position="53"/>
    </location>
</feature>
<evidence type="ECO:0000259" key="7">
    <source>
        <dbReference type="SMART" id="SM00644"/>
    </source>
</evidence>
<evidence type="ECO:0000313" key="9">
    <source>
        <dbReference type="Proteomes" id="UP000049828"/>
    </source>
</evidence>
<dbReference type="EMBL" id="CVRS01000026">
    <property type="protein sequence ID" value="CRL33894.1"/>
    <property type="molecule type" value="Genomic_DNA"/>
</dbReference>
<dbReference type="Pfam" id="PF01510">
    <property type="entry name" value="Amidase_2"/>
    <property type="match status" value="1"/>
</dbReference>
<keyword evidence="4" id="KW-0961">Cell wall biogenesis/degradation</keyword>
<dbReference type="CDD" id="cd06583">
    <property type="entry name" value="PGRP"/>
    <property type="match status" value="1"/>
</dbReference>
<dbReference type="PANTHER" id="PTHR30417:SF1">
    <property type="entry name" value="N-ACETYLMURAMOYL-L-ALANINE AMIDASE AMID"/>
    <property type="match status" value="1"/>
</dbReference>
<name>A0A0M6WCZ5_9FIRM</name>
<dbReference type="InterPro" id="IPR002502">
    <property type="entry name" value="Amidase_domain"/>
</dbReference>
<feature type="region of interest" description="Disordered" evidence="5">
    <location>
        <begin position="1"/>
        <end position="22"/>
    </location>
</feature>
<dbReference type="SUPFAM" id="SSF55846">
    <property type="entry name" value="N-acetylmuramoyl-L-alanine amidase-like"/>
    <property type="match status" value="1"/>
</dbReference>
<proteinExistence type="predicted"/>
<evidence type="ECO:0000313" key="8">
    <source>
        <dbReference type="EMBL" id="CRL33894.1"/>
    </source>
</evidence>
<comment type="catalytic activity">
    <reaction evidence="1">
        <text>Hydrolyzes the link between N-acetylmuramoyl residues and L-amino acid residues in certain cell-wall glycopeptides.</text>
        <dbReference type="EC" id="3.5.1.28"/>
    </reaction>
</comment>
<dbReference type="RefSeq" id="WP_021922333.1">
    <property type="nucleotide sequence ID" value="NZ_CVRS01000026.1"/>
</dbReference>
<evidence type="ECO:0000256" key="6">
    <source>
        <dbReference type="SAM" id="Phobius"/>
    </source>
</evidence>
<dbReference type="PANTHER" id="PTHR30417">
    <property type="entry name" value="N-ACETYLMURAMOYL-L-ALANINE AMIDASE AMID"/>
    <property type="match status" value="1"/>
</dbReference>
<dbReference type="OrthoDB" id="9794294at2"/>
<evidence type="ECO:0000256" key="2">
    <source>
        <dbReference type="ARBA" id="ARBA00011901"/>
    </source>
</evidence>
<evidence type="ECO:0000256" key="1">
    <source>
        <dbReference type="ARBA" id="ARBA00001561"/>
    </source>
</evidence>
<dbReference type="GO" id="GO:0008745">
    <property type="term" value="F:N-acetylmuramoyl-L-alanine amidase activity"/>
    <property type="evidence" value="ECO:0007669"/>
    <property type="project" value="UniProtKB-EC"/>
</dbReference>
<dbReference type="AlphaFoldDB" id="A0A0M6WCZ5"/>
<organism evidence="8 9">
    <name type="scientific">Roseburia inulinivorans</name>
    <dbReference type="NCBI Taxonomy" id="360807"/>
    <lineage>
        <taxon>Bacteria</taxon>
        <taxon>Bacillati</taxon>
        <taxon>Bacillota</taxon>
        <taxon>Clostridia</taxon>
        <taxon>Lachnospirales</taxon>
        <taxon>Lachnospiraceae</taxon>
        <taxon>Roseburia</taxon>
    </lineage>
</organism>
<protein>
    <recommendedName>
        <fullName evidence="2">N-acetylmuramoyl-L-alanine amidase</fullName>
        <ecNumber evidence="2">3.5.1.28</ecNumber>
    </recommendedName>
</protein>
<evidence type="ECO:0000256" key="4">
    <source>
        <dbReference type="ARBA" id="ARBA00023316"/>
    </source>
</evidence>
<dbReference type="GO" id="GO:0071555">
    <property type="term" value="P:cell wall organization"/>
    <property type="evidence" value="ECO:0007669"/>
    <property type="project" value="UniProtKB-KW"/>
</dbReference>
<dbReference type="InterPro" id="IPR051206">
    <property type="entry name" value="NAMLAA_amidase_2"/>
</dbReference>
<feature type="domain" description="N-acetylmuramoyl-L-alanine amidase" evidence="7">
    <location>
        <begin position="90"/>
        <end position="232"/>
    </location>
</feature>
<dbReference type="Proteomes" id="UP000049828">
    <property type="component" value="Unassembled WGS sequence"/>
</dbReference>
<feature type="compositionally biased region" description="Basic and acidic residues" evidence="5">
    <location>
        <begin position="1"/>
        <end position="20"/>
    </location>
</feature>
<keyword evidence="3" id="KW-0378">Hydrolase</keyword>
<dbReference type="STRING" id="360807.ERS852392_02292"/>
<keyword evidence="6" id="KW-0812">Transmembrane</keyword>
<accession>A0A0M6WCZ5</accession>
<dbReference type="GO" id="GO:0009253">
    <property type="term" value="P:peptidoglycan catabolic process"/>
    <property type="evidence" value="ECO:0007669"/>
    <property type="project" value="InterPro"/>
</dbReference>
<gene>
    <name evidence="8" type="ORF">RIL183_13531</name>
</gene>
<evidence type="ECO:0000256" key="3">
    <source>
        <dbReference type="ARBA" id="ARBA00022801"/>
    </source>
</evidence>
<keyword evidence="9" id="KW-1185">Reference proteome</keyword>